<dbReference type="InterPro" id="IPR015590">
    <property type="entry name" value="Aldehyde_DH_dom"/>
</dbReference>
<dbReference type="InterPro" id="IPR016162">
    <property type="entry name" value="Ald_DH_N"/>
</dbReference>
<evidence type="ECO:0000256" key="2">
    <source>
        <dbReference type="ARBA" id="ARBA00023002"/>
    </source>
</evidence>
<name>E4YLQ6_OIKDI</name>
<dbReference type="PIRSF" id="PIRSF036492">
    <property type="entry name" value="ALDH"/>
    <property type="match status" value="1"/>
</dbReference>
<evidence type="ECO:0000256" key="4">
    <source>
        <dbReference type="PIRSR" id="PIRSR036492-1"/>
    </source>
</evidence>
<accession>E4YLQ6</accession>
<dbReference type="PANTHER" id="PTHR43570">
    <property type="entry name" value="ALDEHYDE DEHYDROGENASE"/>
    <property type="match status" value="1"/>
</dbReference>
<feature type="active site" evidence="4">
    <location>
        <position position="252"/>
    </location>
</feature>
<dbReference type="InterPro" id="IPR016163">
    <property type="entry name" value="Ald_DH_C"/>
</dbReference>
<evidence type="ECO:0000259" key="5">
    <source>
        <dbReference type="Pfam" id="PF00171"/>
    </source>
</evidence>
<evidence type="ECO:0000256" key="3">
    <source>
        <dbReference type="PIRNR" id="PIRNR036492"/>
    </source>
</evidence>
<dbReference type="GO" id="GO:0005737">
    <property type="term" value="C:cytoplasm"/>
    <property type="evidence" value="ECO:0007669"/>
    <property type="project" value="TreeGrafter"/>
</dbReference>
<dbReference type="InterPro" id="IPR016161">
    <property type="entry name" value="Ald_DH/histidinol_DH"/>
</dbReference>
<dbReference type="PANTHER" id="PTHR43570:SF16">
    <property type="entry name" value="ALDEHYDE DEHYDROGENASE TYPE III, ISOFORM Q"/>
    <property type="match status" value="1"/>
</dbReference>
<comment type="similarity">
    <text evidence="1 3">Belongs to the aldehyde dehydrogenase family.</text>
</comment>
<dbReference type="GO" id="GO:0006081">
    <property type="term" value="P:aldehyde metabolic process"/>
    <property type="evidence" value="ECO:0007669"/>
    <property type="project" value="InterPro"/>
</dbReference>
<dbReference type="Proteomes" id="UP000011014">
    <property type="component" value="Unassembled WGS sequence"/>
</dbReference>
<feature type="active site" evidence="4">
    <location>
        <position position="218"/>
    </location>
</feature>
<protein>
    <recommendedName>
        <fullName evidence="3">Aldehyde dehydrogenase</fullName>
    </recommendedName>
</protein>
<proteinExistence type="inferred from homology"/>
<dbReference type="EMBL" id="FN654773">
    <property type="protein sequence ID" value="CBY36417.1"/>
    <property type="molecule type" value="Genomic_DNA"/>
</dbReference>
<dbReference type="GO" id="GO:0004029">
    <property type="term" value="F:aldehyde dehydrogenase (NAD+) activity"/>
    <property type="evidence" value="ECO:0007669"/>
    <property type="project" value="TreeGrafter"/>
</dbReference>
<dbReference type="InterPro" id="IPR012394">
    <property type="entry name" value="Aldehyde_DH_NAD(P)"/>
</dbReference>
<gene>
    <name evidence="6" type="ORF">GSOID_T00028919001</name>
</gene>
<evidence type="ECO:0000313" key="6">
    <source>
        <dbReference type="EMBL" id="CBY36417.1"/>
    </source>
</evidence>
<dbReference type="SUPFAM" id="SSF53720">
    <property type="entry name" value="ALDH-like"/>
    <property type="match status" value="1"/>
</dbReference>
<evidence type="ECO:0000256" key="1">
    <source>
        <dbReference type="ARBA" id="ARBA00009986"/>
    </source>
</evidence>
<organism evidence="6">
    <name type="scientific">Oikopleura dioica</name>
    <name type="common">Tunicate</name>
    <dbReference type="NCBI Taxonomy" id="34765"/>
    <lineage>
        <taxon>Eukaryota</taxon>
        <taxon>Metazoa</taxon>
        <taxon>Chordata</taxon>
        <taxon>Tunicata</taxon>
        <taxon>Appendicularia</taxon>
        <taxon>Copelata</taxon>
        <taxon>Oikopleuridae</taxon>
        <taxon>Oikopleura</taxon>
    </lineage>
</organism>
<dbReference type="Pfam" id="PF00171">
    <property type="entry name" value="Aldedh"/>
    <property type="match status" value="2"/>
</dbReference>
<keyword evidence="2 3" id="KW-0560">Oxidoreductase</keyword>
<reference evidence="6" key="1">
    <citation type="journal article" date="2010" name="Science">
        <title>Plasticity of animal genome architecture unmasked by rapid evolution of a pelagic tunicate.</title>
        <authorList>
            <person name="Denoeud F."/>
            <person name="Henriet S."/>
            <person name="Mungpakdee S."/>
            <person name="Aury J.M."/>
            <person name="Da Silva C."/>
            <person name="Brinkmann H."/>
            <person name="Mikhaleva J."/>
            <person name="Olsen L.C."/>
            <person name="Jubin C."/>
            <person name="Canestro C."/>
            <person name="Bouquet J.M."/>
            <person name="Danks G."/>
            <person name="Poulain J."/>
            <person name="Campsteijn C."/>
            <person name="Adamski M."/>
            <person name="Cross I."/>
            <person name="Yadetie F."/>
            <person name="Muffato M."/>
            <person name="Louis A."/>
            <person name="Butcher S."/>
            <person name="Tsagkogeorga G."/>
            <person name="Konrad A."/>
            <person name="Singh S."/>
            <person name="Jensen M.F."/>
            <person name="Cong E.H."/>
            <person name="Eikeseth-Otteraa H."/>
            <person name="Noel B."/>
            <person name="Anthouard V."/>
            <person name="Porcel B.M."/>
            <person name="Kachouri-Lafond R."/>
            <person name="Nishino A."/>
            <person name="Ugolini M."/>
            <person name="Chourrout P."/>
            <person name="Nishida H."/>
            <person name="Aasland R."/>
            <person name="Huzurbazar S."/>
            <person name="Westhof E."/>
            <person name="Delsuc F."/>
            <person name="Lehrach H."/>
            <person name="Reinhardt R."/>
            <person name="Weissenbach J."/>
            <person name="Roy S.W."/>
            <person name="Artiguenave F."/>
            <person name="Postlethwait J.H."/>
            <person name="Manak J.R."/>
            <person name="Thompson E.M."/>
            <person name="Jaillon O."/>
            <person name="Du Pasquier L."/>
            <person name="Boudinot P."/>
            <person name="Liberles D.A."/>
            <person name="Volff J.N."/>
            <person name="Philippe H."/>
            <person name="Lenhard B."/>
            <person name="Roest Crollius H."/>
            <person name="Wincker P."/>
            <person name="Chourrout D."/>
        </authorList>
    </citation>
    <scope>NUCLEOTIDE SEQUENCE [LARGE SCALE GENOMIC DNA]</scope>
</reference>
<dbReference type="Gene3D" id="3.40.309.10">
    <property type="entry name" value="Aldehyde Dehydrogenase, Chain A, domain 2"/>
    <property type="match status" value="2"/>
</dbReference>
<dbReference type="AlphaFoldDB" id="E4YLQ6"/>
<sequence>MAGTDAEWAAKLAKINKSKAVFKSGVTRSWEWREQQLKQFVKFLDNEKETIRDAITADLGRPHLEFTIEWMNMKNAVNFMLKNGKSLMKDEKVSGGMMNMTNSLFRHPEPLGTVLIMGAWNYPFDQGSKFWPKVDCESAGCTAIVKPSEVAKASSKVIFDVLPKYLNSDAFPVFVEGPEGATRMLKERYDLIFFTGGTKIGKIVYKAAAEHLTPCILELGGQNPCWVDEGYDLNLAAKRILFGKVINSGQICISPNYLLCTKATRERLVPELKKIFKEFYPEGPKISDCYSGKMVTERHYKRLVGLLGSADRNNLSLVFVQNRFCPILFAFADDFLNFTTSLSRGKMVINLKIILFLLPNSHLAKLVIATVDFTDQHLTALTETIVKAAKIFILPTVVVDVTMDDILMEEELFGPILPIVTVDNFDDALEKVHSLEKPLAAYCFAHDKKIINRWVTEVCSGGMCINDTIMHISPETLRVWWRWRVRNRRLSWQNVFSNFLALQKCDGRRNASISAEETLSALLK</sequence>
<dbReference type="Gene3D" id="3.40.605.10">
    <property type="entry name" value="Aldehyde Dehydrogenase, Chain A, domain 1"/>
    <property type="match status" value="1"/>
</dbReference>
<feature type="domain" description="Aldehyde dehydrogenase" evidence="5">
    <location>
        <begin position="387"/>
        <end position="469"/>
    </location>
</feature>
<feature type="domain" description="Aldehyde dehydrogenase" evidence="5">
    <location>
        <begin position="15"/>
        <end position="318"/>
    </location>
</feature>